<evidence type="ECO:0000256" key="1">
    <source>
        <dbReference type="SAM" id="MobiDB-lite"/>
    </source>
</evidence>
<keyword evidence="3" id="KW-1185">Reference proteome</keyword>
<feature type="compositionally biased region" description="Basic and acidic residues" evidence="1">
    <location>
        <begin position="190"/>
        <end position="203"/>
    </location>
</feature>
<dbReference type="EMBL" id="JAVFHQ010000061">
    <property type="protein sequence ID" value="KAK4540817.1"/>
    <property type="molecule type" value="Genomic_DNA"/>
</dbReference>
<reference evidence="2 3" key="1">
    <citation type="submission" date="2021-11" db="EMBL/GenBank/DDBJ databases">
        <title>Black yeast isolated from Biological Soil Crust.</title>
        <authorList>
            <person name="Kurbessoian T."/>
        </authorList>
    </citation>
    <scope>NUCLEOTIDE SEQUENCE [LARGE SCALE GENOMIC DNA]</scope>
    <source>
        <strain evidence="2 3">CCFEE 5522</strain>
    </source>
</reference>
<evidence type="ECO:0000313" key="3">
    <source>
        <dbReference type="Proteomes" id="UP001324427"/>
    </source>
</evidence>
<protein>
    <submittedName>
        <fullName evidence="2">Uncharacterized protein</fullName>
    </submittedName>
</protein>
<accession>A0AAV9J7V4</accession>
<dbReference type="InterPro" id="IPR035992">
    <property type="entry name" value="Ricin_B-like_lectins"/>
</dbReference>
<name>A0AAV9J7V4_9PEZI</name>
<proteinExistence type="predicted"/>
<gene>
    <name evidence="2" type="ORF">LTR36_008894</name>
</gene>
<dbReference type="AlphaFoldDB" id="A0AAV9J7V4"/>
<comment type="caution">
    <text evidence="2">The sequence shown here is derived from an EMBL/GenBank/DDBJ whole genome shotgun (WGS) entry which is preliminary data.</text>
</comment>
<evidence type="ECO:0000313" key="2">
    <source>
        <dbReference type="EMBL" id="KAK4540817.1"/>
    </source>
</evidence>
<dbReference type="SUPFAM" id="SSF50370">
    <property type="entry name" value="Ricin B-like lectins"/>
    <property type="match status" value="1"/>
</dbReference>
<sequence>MALDVYGDDKTRPHLAPTREDFDGQHWDFVKGSDGYWKLTNWYSRSLSLATDAKGSEIHLEDPKTVSPSAAHWILERIRPITESGFDATKSLLEHHSLCPFARLSLLDDAGYVPALNINPSFTATVRVGRCHPLVEQEESRKAESIALDAAESARLIHTEAYVQAKSNAYRAGTKIPTLVEFEGSTTGAEAEKHDESGDRSTN</sequence>
<dbReference type="Proteomes" id="UP001324427">
    <property type="component" value="Unassembled WGS sequence"/>
</dbReference>
<feature type="region of interest" description="Disordered" evidence="1">
    <location>
        <begin position="182"/>
        <end position="203"/>
    </location>
</feature>
<organism evidence="2 3">
    <name type="scientific">Oleoguttula mirabilis</name>
    <dbReference type="NCBI Taxonomy" id="1507867"/>
    <lineage>
        <taxon>Eukaryota</taxon>
        <taxon>Fungi</taxon>
        <taxon>Dikarya</taxon>
        <taxon>Ascomycota</taxon>
        <taxon>Pezizomycotina</taxon>
        <taxon>Dothideomycetes</taxon>
        <taxon>Dothideomycetidae</taxon>
        <taxon>Mycosphaerellales</taxon>
        <taxon>Teratosphaeriaceae</taxon>
        <taxon>Oleoguttula</taxon>
    </lineage>
</organism>